<dbReference type="EMBL" id="BOQL01000038">
    <property type="protein sequence ID" value="GIM71743.1"/>
    <property type="molecule type" value="Genomic_DNA"/>
</dbReference>
<reference evidence="1" key="1">
    <citation type="submission" date="2021-03" db="EMBL/GenBank/DDBJ databases">
        <title>Whole genome shotgun sequence of Actinoplanes auranticolor NBRC 12245.</title>
        <authorList>
            <person name="Komaki H."/>
            <person name="Tamura T."/>
        </authorList>
    </citation>
    <scope>NUCLEOTIDE SEQUENCE</scope>
    <source>
        <strain evidence="1">NBRC 12245</strain>
    </source>
</reference>
<dbReference type="Gene3D" id="3.90.25.10">
    <property type="entry name" value="UDP-galactose 4-epimerase, domain 1"/>
    <property type="match status" value="1"/>
</dbReference>
<dbReference type="SUPFAM" id="SSF51735">
    <property type="entry name" value="NAD(P)-binding Rossmann-fold domains"/>
    <property type="match status" value="1"/>
</dbReference>
<proteinExistence type="predicted"/>
<name>A0A919VWE1_9ACTN</name>
<evidence type="ECO:0000313" key="2">
    <source>
        <dbReference type="Proteomes" id="UP000681340"/>
    </source>
</evidence>
<gene>
    <name evidence="1" type="ORF">Aau02nite_47480</name>
</gene>
<dbReference type="RefSeq" id="WP_212990731.1">
    <property type="nucleotide sequence ID" value="NZ_BAABEA010000025.1"/>
</dbReference>
<dbReference type="AlphaFoldDB" id="A0A919VWE1"/>
<protein>
    <submittedName>
        <fullName evidence="1">Uncharacterized protein</fullName>
    </submittedName>
</protein>
<dbReference type="InterPro" id="IPR036291">
    <property type="entry name" value="NAD(P)-bd_dom_sf"/>
</dbReference>
<evidence type="ECO:0000313" key="1">
    <source>
        <dbReference type="EMBL" id="GIM71743.1"/>
    </source>
</evidence>
<sequence length="90" mass="9845">MTAMPADRTILRSSAFMSNPLQSAGPIARGWYPQTTGRGAIPWTDTEDIARVTATVLQADAHTERITGRSATTLPSWIDANRDRFTAVVR</sequence>
<keyword evidence="2" id="KW-1185">Reference proteome</keyword>
<organism evidence="1 2">
    <name type="scientific">Actinoplanes auranticolor</name>
    <dbReference type="NCBI Taxonomy" id="47988"/>
    <lineage>
        <taxon>Bacteria</taxon>
        <taxon>Bacillati</taxon>
        <taxon>Actinomycetota</taxon>
        <taxon>Actinomycetes</taxon>
        <taxon>Micromonosporales</taxon>
        <taxon>Micromonosporaceae</taxon>
        <taxon>Actinoplanes</taxon>
    </lineage>
</organism>
<accession>A0A919VWE1</accession>
<comment type="caution">
    <text evidence="1">The sequence shown here is derived from an EMBL/GenBank/DDBJ whole genome shotgun (WGS) entry which is preliminary data.</text>
</comment>
<dbReference type="Gene3D" id="3.40.50.720">
    <property type="entry name" value="NAD(P)-binding Rossmann-like Domain"/>
    <property type="match status" value="1"/>
</dbReference>
<dbReference type="Proteomes" id="UP000681340">
    <property type="component" value="Unassembled WGS sequence"/>
</dbReference>